<organism evidence="2 3">
    <name type="scientific">Sandaracinus amylolyticus</name>
    <dbReference type="NCBI Taxonomy" id="927083"/>
    <lineage>
        <taxon>Bacteria</taxon>
        <taxon>Pseudomonadati</taxon>
        <taxon>Myxococcota</taxon>
        <taxon>Polyangia</taxon>
        <taxon>Polyangiales</taxon>
        <taxon>Sandaracinaceae</taxon>
        <taxon>Sandaracinus</taxon>
    </lineage>
</organism>
<dbReference type="PANTHER" id="PTHR31778:SF2">
    <property type="entry name" value="BUD SITE SELECTION PROTEIN RAX2"/>
    <property type="match status" value="1"/>
</dbReference>
<dbReference type="GO" id="GO:1902929">
    <property type="term" value="C:plasma membrane of growing cell tip"/>
    <property type="evidence" value="ECO:0007669"/>
    <property type="project" value="TreeGrafter"/>
</dbReference>
<dbReference type="Pfam" id="PF17164">
    <property type="entry name" value="DUF5122"/>
    <property type="match status" value="1"/>
</dbReference>
<dbReference type="SUPFAM" id="SSF101898">
    <property type="entry name" value="NHL repeat"/>
    <property type="match status" value="1"/>
</dbReference>
<accession>A0A0F6YGE1</accession>
<dbReference type="OrthoDB" id="9802683at2"/>
<evidence type="ECO:0000256" key="1">
    <source>
        <dbReference type="SAM" id="MobiDB-lite"/>
    </source>
</evidence>
<dbReference type="Proteomes" id="UP000034883">
    <property type="component" value="Chromosome"/>
</dbReference>
<evidence type="ECO:0000313" key="3">
    <source>
        <dbReference type="Proteomes" id="UP000034883"/>
    </source>
</evidence>
<name>A0A0F6YGE1_9BACT</name>
<dbReference type="EMBL" id="CP011125">
    <property type="protein sequence ID" value="AKF04595.1"/>
    <property type="molecule type" value="Genomic_DNA"/>
</dbReference>
<reference evidence="2 3" key="1">
    <citation type="submission" date="2015-03" db="EMBL/GenBank/DDBJ databases">
        <title>Genome assembly of Sandaracinus amylolyticus DSM 53668.</title>
        <authorList>
            <person name="Sharma G."/>
            <person name="Subramanian S."/>
        </authorList>
    </citation>
    <scope>NUCLEOTIDE SEQUENCE [LARGE SCALE GENOMIC DNA]</scope>
    <source>
        <strain evidence="2 3">DSM 53668</strain>
    </source>
</reference>
<keyword evidence="3" id="KW-1185">Reference proteome</keyword>
<dbReference type="PANTHER" id="PTHR31778">
    <property type="entry name" value="BUD SITE SELECTION PROTEIN RAX2"/>
    <property type="match status" value="1"/>
</dbReference>
<feature type="region of interest" description="Disordered" evidence="1">
    <location>
        <begin position="1"/>
        <end position="53"/>
    </location>
</feature>
<dbReference type="KEGG" id="samy:DB32_001744"/>
<dbReference type="AlphaFoldDB" id="A0A0F6YGE1"/>
<evidence type="ECO:0000313" key="2">
    <source>
        <dbReference type="EMBL" id="AKF04595.1"/>
    </source>
</evidence>
<gene>
    <name evidence="2" type="ORF">DB32_001744</name>
</gene>
<protein>
    <submittedName>
        <fullName evidence="2">Putative autotransporter protein</fullName>
    </submittedName>
</protein>
<dbReference type="STRING" id="927083.DB32_001744"/>
<dbReference type="InterPro" id="IPR013431">
    <property type="entry name" value="Delta_60_rpt"/>
</dbReference>
<sequence>MLSDRDGGVTGDAQLFDAEVAPVDGGDGGSRVDAGPPCVDLEPDAPTDPTQGEWESRFAVPGVGGDLPNVSEIAFGPSGEVYIAGTFDAAGYAPAKNVAVWTAAGGWRALGEGLDGLVRALAVDGATVWAAWSAQGEWDTTRLSRWDGTSWSEVAISEGAIVDLAIVESTLIAAGHFTRIGGIDAHFLARFDGTTWSGWADLAPDQGFETISARSLEDICVGGAFTSLGAIEARSVACWNGVAWSARSMPMSYWMVNQLTRDRDGVTLIAGGNFALTTRGELMEPAMEGSIARWTGDRWELIGNGVSDLFGGPGLVRGVAVVDHGLYVGGSFDWAGGYETLATQHVARWDGTRWHDIGGLWKDIGASIDENVWFVAAGPDGSVYFGGLFTHAGSTRASHVVRYDGTYWSSLRTPGERTEGIAGNVFAMDRVGTCALYLGGDFEYVGDVRADNVARYTREGGFETLGRGVLGVVNAIEATADGARVYAGGEFVDNDTGTLFANLASWDGARWSEVGGGTNGPVRALLHMLGEGADDPDLLFVGGDFTEVGGGTPANGLAVWDGESWTGITGLVGWHFDGAEEPNAASVFAIARDADTEDLYVAGSFARAGELELMNVARWDGEAWHALGAGLARPFEVVWSLVWWRDRLVAGGTIHGSGEEPIEAVAAWNGTAWENVGAGLSSRTAPEHSGRAVYSLHVHGDHLYAGGSFSIAPGEPNESIGVFDGTTWRGFAGGVSDLVHGLVVMDDGLYVGGGFARAGTGPSVGLAHFAFGGGER</sequence>
<proteinExistence type="predicted"/>